<dbReference type="AlphaFoldDB" id="A0A2B7Y4G6"/>
<dbReference type="Proteomes" id="UP000223968">
    <property type="component" value="Unassembled WGS sequence"/>
</dbReference>
<protein>
    <submittedName>
        <fullName evidence="1">Uncharacterized protein</fullName>
    </submittedName>
</protein>
<reference evidence="1 2" key="1">
    <citation type="submission" date="2017-10" db="EMBL/GenBank/DDBJ databases">
        <title>Comparative genomics in systemic dimorphic fungi from Ajellomycetaceae.</title>
        <authorList>
            <person name="Munoz J.F."/>
            <person name="Mcewen J.G."/>
            <person name="Clay O.K."/>
            <person name="Cuomo C.A."/>
        </authorList>
    </citation>
    <scope>NUCLEOTIDE SEQUENCE [LARGE SCALE GENOMIC DNA]</scope>
    <source>
        <strain evidence="1 2">UAMH5409</strain>
    </source>
</reference>
<dbReference type="EMBL" id="PDNB01000021">
    <property type="protein sequence ID" value="PGH15923.1"/>
    <property type="molecule type" value="Genomic_DNA"/>
</dbReference>
<proteinExistence type="predicted"/>
<keyword evidence="2" id="KW-1185">Reference proteome</keyword>
<accession>A0A2B7Y4G6</accession>
<name>A0A2B7Y4G6_9EURO</name>
<gene>
    <name evidence="1" type="ORF">AJ79_02090</name>
</gene>
<evidence type="ECO:0000313" key="2">
    <source>
        <dbReference type="Proteomes" id="UP000223968"/>
    </source>
</evidence>
<sequence>MADDPSRLEATLRTGNGAYSEAISVSQKAINRNLEILLALYPELGEIGLKTHDGDMSAKVDSPQVALQVAGSNRGTVYYYCRFKEGTVEPWDDELNSNAPPIDVTGWVLAFSVDIAAVNVPEDSDDYQNATSVINQPGDYSISRLYLDFNIHHVKVGDGVNGVMSEPKKTTIGYTMKANNPGTVNPHAPTFPPTSFIFQTYEYIAPRTTEPHQGLDEEGDKNHLLYLEMTQHLDFPIQRFLPYSGNFVTPPMDGTICISKDIFFGSYLLRKKEPLLLNVFNKYTYAWIADHKAYDDDPVRFTADLRVGLGSSHDQDIDFFGFEEVNTADTPKWEWKRSESTFDNPKAVNLNCDASNKTTLFPKPGTNELLLTGESQIKFKFNSWPIYLFGGAQGTEASATATWSLTITLNSVMEGGLEISLNVPENQQHLFKISTYFDDWPDLASYPPYEEHLKQRMADAITGVPLRDIANDLQKALSNSAKFVIPGGGTFFYKDPIFNNHGDVLIEAEYNGQVTQTP</sequence>
<comment type="caution">
    <text evidence="1">The sequence shown here is derived from an EMBL/GenBank/DDBJ whole genome shotgun (WGS) entry which is preliminary data.</text>
</comment>
<dbReference type="OrthoDB" id="5429442at2759"/>
<evidence type="ECO:0000313" key="1">
    <source>
        <dbReference type="EMBL" id="PGH15923.1"/>
    </source>
</evidence>
<organism evidence="1 2">
    <name type="scientific">Helicocarpus griseus UAMH5409</name>
    <dbReference type="NCBI Taxonomy" id="1447875"/>
    <lineage>
        <taxon>Eukaryota</taxon>
        <taxon>Fungi</taxon>
        <taxon>Dikarya</taxon>
        <taxon>Ascomycota</taxon>
        <taxon>Pezizomycotina</taxon>
        <taxon>Eurotiomycetes</taxon>
        <taxon>Eurotiomycetidae</taxon>
        <taxon>Onygenales</taxon>
        <taxon>Ajellomycetaceae</taxon>
        <taxon>Helicocarpus</taxon>
    </lineage>
</organism>